<comment type="caution">
    <text evidence="2">The sequence shown here is derived from an EMBL/GenBank/DDBJ whole genome shotgun (WGS) entry which is preliminary data.</text>
</comment>
<dbReference type="Pfam" id="PF07098">
    <property type="entry name" value="DUF1360"/>
    <property type="match status" value="1"/>
</dbReference>
<accession>A0AAP4TXM1</accession>
<dbReference type="InterPro" id="IPR010773">
    <property type="entry name" value="Mycophage_PG1_Gp7"/>
</dbReference>
<feature type="transmembrane region" description="Helical" evidence="1">
    <location>
        <begin position="86"/>
        <end position="109"/>
    </location>
</feature>
<proteinExistence type="predicted"/>
<feature type="transmembrane region" description="Helical" evidence="1">
    <location>
        <begin position="52"/>
        <end position="74"/>
    </location>
</feature>
<dbReference type="EMBL" id="JAUORK010000004">
    <property type="protein sequence ID" value="MDO6671367.1"/>
    <property type="molecule type" value="Genomic_DNA"/>
</dbReference>
<evidence type="ECO:0000256" key="1">
    <source>
        <dbReference type="SAM" id="Phobius"/>
    </source>
</evidence>
<protein>
    <submittedName>
        <fullName evidence="2">DUF1360 domain-containing protein</fullName>
    </submittedName>
</protein>
<reference evidence="2" key="1">
    <citation type="submission" date="2023-07" db="EMBL/GenBank/DDBJ databases">
        <title>Genome content predicts the carbon catabolic preferences of heterotrophic bacteria.</title>
        <authorList>
            <person name="Gralka M."/>
        </authorList>
    </citation>
    <scope>NUCLEOTIDE SEQUENCE</scope>
    <source>
        <strain evidence="2">C2R13</strain>
    </source>
</reference>
<sequence>MTTVFSPETLNALWTCFVMALAASSIAISITQGELFAPLRQYAQRFGHMTGHLFQCFFCISHWVVFAGMVFYHPTLTHSGFVLVDWILAGFFTLTLSTLVSGLLFKVLLTGMAKKVRDKEVKEIFAGK</sequence>
<dbReference type="AlphaFoldDB" id="A0AAP4TXM1"/>
<dbReference type="Proteomes" id="UP001170481">
    <property type="component" value="Unassembled WGS sequence"/>
</dbReference>
<feature type="transmembrane region" description="Helical" evidence="1">
    <location>
        <begin position="12"/>
        <end position="31"/>
    </location>
</feature>
<evidence type="ECO:0000313" key="2">
    <source>
        <dbReference type="EMBL" id="MDO6671367.1"/>
    </source>
</evidence>
<gene>
    <name evidence="2" type="ORF">Q4535_04470</name>
</gene>
<keyword evidence="1" id="KW-0472">Membrane</keyword>
<keyword evidence="1" id="KW-1133">Transmembrane helix</keyword>
<evidence type="ECO:0000313" key="3">
    <source>
        <dbReference type="Proteomes" id="UP001170481"/>
    </source>
</evidence>
<organism evidence="2 3">
    <name type="scientific">Cobetia amphilecti</name>
    <dbReference type="NCBI Taxonomy" id="1055104"/>
    <lineage>
        <taxon>Bacteria</taxon>
        <taxon>Pseudomonadati</taxon>
        <taxon>Pseudomonadota</taxon>
        <taxon>Gammaproteobacteria</taxon>
        <taxon>Oceanospirillales</taxon>
        <taxon>Halomonadaceae</taxon>
        <taxon>Cobetia</taxon>
    </lineage>
</organism>
<keyword evidence="1" id="KW-0812">Transmembrane</keyword>
<name>A0AAP4TXM1_9GAMM</name>
<dbReference type="RefSeq" id="WP_043335817.1">
    <property type="nucleotide sequence ID" value="NZ_JAUORK010000004.1"/>
</dbReference>